<evidence type="ECO:0000313" key="7">
    <source>
        <dbReference type="Proteomes" id="UP000274346"/>
    </source>
</evidence>
<evidence type="ECO:0000313" key="6">
    <source>
        <dbReference type="EMBL" id="VDR24665.1"/>
    </source>
</evidence>
<evidence type="ECO:0000256" key="2">
    <source>
        <dbReference type="ARBA" id="ARBA00006671"/>
    </source>
</evidence>
<gene>
    <name evidence="6" type="primary">sfaG</name>
    <name evidence="6" type="ORF">NCTC13098_00961</name>
</gene>
<dbReference type="Gene3D" id="2.60.40.1090">
    <property type="entry name" value="Fimbrial-type adhesion domain"/>
    <property type="match status" value="1"/>
</dbReference>
<dbReference type="Proteomes" id="UP000274346">
    <property type="component" value="Chromosome"/>
</dbReference>
<dbReference type="GO" id="GO:0009289">
    <property type="term" value="C:pilus"/>
    <property type="evidence" value="ECO:0007669"/>
    <property type="project" value="UniProtKB-SubCell"/>
</dbReference>
<proteinExistence type="inferred from homology"/>
<accession>A0A3P8K7G3</accession>
<keyword evidence="4" id="KW-0281">Fimbrium</keyword>
<dbReference type="SUPFAM" id="SSF49401">
    <property type="entry name" value="Bacterial adhesins"/>
    <property type="match status" value="1"/>
</dbReference>
<evidence type="ECO:0000256" key="4">
    <source>
        <dbReference type="ARBA" id="ARBA00023263"/>
    </source>
</evidence>
<evidence type="ECO:0000259" key="5">
    <source>
        <dbReference type="Pfam" id="PF00419"/>
    </source>
</evidence>
<sequence length="122" mass="12397">MSVAARLSGIALLTALITPALGYDVLVSVSGNLIGNTCVVSADSAEQTVPLGAIGIKQFHAPGSVSNIKRAFTLTLEECGPTFVGVKIRFSGTPDGRNPQLIKTDDGGASGVAVQILDKDGS</sequence>
<dbReference type="InterPro" id="IPR000259">
    <property type="entry name" value="Adhesion_dom_fimbrial"/>
</dbReference>
<comment type="subcellular location">
    <subcellularLocation>
        <location evidence="1">Fimbrium</location>
    </subcellularLocation>
</comment>
<name>A0A3P8K7G3_RAOTE</name>
<keyword evidence="3" id="KW-0732">Signal</keyword>
<dbReference type="Pfam" id="PF00419">
    <property type="entry name" value="Fimbrial"/>
    <property type="match status" value="1"/>
</dbReference>
<feature type="domain" description="Fimbrial-type adhesion" evidence="5">
    <location>
        <begin position="28"/>
        <end position="122"/>
    </location>
</feature>
<dbReference type="KEGG" id="rtg:NCTC13098_00961"/>
<reference evidence="6 7" key="1">
    <citation type="submission" date="2018-12" db="EMBL/GenBank/DDBJ databases">
        <authorList>
            <consortium name="Pathogen Informatics"/>
        </authorList>
    </citation>
    <scope>NUCLEOTIDE SEQUENCE [LARGE SCALE GENOMIC DNA]</scope>
    <source>
        <strain evidence="6 7">NCTC13098</strain>
    </source>
</reference>
<dbReference type="InterPro" id="IPR036937">
    <property type="entry name" value="Adhesion_dom_fimbrial_sf"/>
</dbReference>
<evidence type="ECO:0000256" key="1">
    <source>
        <dbReference type="ARBA" id="ARBA00004561"/>
    </source>
</evidence>
<comment type="similarity">
    <text evidence="2">Belongs to the fimbrial protein family.</text>
</comment>
<dbReference type="InterPro" id="IPR008966">
    <property type="entry name" value="Adhesion_dom_sf"/>
</dbReference>
<dbReference type="InterPro" id="IPR050263">
    <property type="entry name" value="Bact_Fimbrial_Adh_Pro"/>
</dbReference>
<organism evidence="6 7">
    <name type="scientific">Raoultella terrigena</name>
    <name type="common">Klebsiella terrigena</name>
    <dbReference type="NCBI Taxonomy" id="577"/>
    <lineage>
        <taxon>Bacteria</taxon>
        <taxon>Pseudomonadati</taxon>
        <taxon>Pseudomonadota</taxon>
        <taxon>Gammaproteobacteria</taxon>
        <taxon>Enterobacterales</taxon>
        <taxon>Enterobacteriaceae</taxon>
        <taxon>Klebsiella/Raoultella group</taxon>
        <taxon>Raoultella</taxon>
    </lineage>
</organism>
<dbReference type="GO" id="GO:0043709">
    <property type="term" value="P:cell adhesion involved in single-species biofilm formation"/>
    <property type="evidence" value="ECO:0007669"/>
    <property type="project" value="TreeGrafter"/>
</dbReference>
<protein>
    <submittedName>
        <fullName evidence="6">S-fimbrial protein subunit SfaG</fullName>
    </submittedName>
</protein>
<dbReference type="AlphaFoldDB" id="A0A3P8K7G3"/>
<dbReference type="PANTHER" id="PTHR33420">
    <property type="entry name" value="FIMBRIAL SUBUNIT ELFA-RELATED"/>
    <property type="match status" value="1"/>
</dbReference>
<dbReference type="EMBL" id="LR131271">
    <property type="protein sequence ID" value="VDR24665.1"/>
    <property type="molecule type" value="Genomic_DNA"/>
</dbReference>
<evidence type="ECO:0000256" key="3">
    <source>
        <dbReference type="ARBA" id="ARBA00022729"/>
    </source>
</evidence>
<dbReference type="PANTHER" id="PTHR33420:SF3">
    <property type="entry name" value="FIMBRIAL SUBUNIT ELFA"/>
    <property type="match status" value="1"/>
</dbReference>